<dbReference type="Pfam" id="PF00400">
    <property type="entry name" value="WD40"/>
    <property type="match status" value="6"/>
</dbReference>
<dbReference type="CDD" id="cd00200">
    <property type="entry name" value="WD40"/>
    <property type="match status" value="2"/>
</dbReference>
<dbReference type="SMART" id="SM00320">
    <property type="entry name" value="WD40"/>
    <property type="match status" value="10"/>
</dbReference>
<protein>
    <recommendedName>
        <fullName evidence="4">Mitochondrial division protein 1</fullName>
    </recommendedName>
</protein>
<feature type="repeat" description="WD" evidence="6">
    <location>
        <begin position="1068"/>
        <end position="1109"/>
    </location>
</feature>
<dbReference type="Gene3D" id="2.130.10.10">
    <property type="entry name" value="YVTN repeat-like/Quinoprotein amine dehydrogenase"/>
    <property type="match status" value="4"/>
</dbReference>
<reference evidence="8" key="1">
    <citation type="journal article" date="2020" name="Stud. Mycol.">
        <title>101 Dothideomycetes genomes: a test case for predicting lifestyles and emergence of pathogens.</title>
        <authorList>
            <person name="Haridas S."/>
            <person name="Albert R."/>
            <person name="Binder M."/>
            <person name="Bloem J."/>
            <person name="Labutti K."/>
            <person name="Salamov A."/>
            <person name="Andreopoulos B."/>
            <person name="Baker S."/>
            <person name="Barry K."/>
            <person name="Bills G."/>
            <person name="Bluhm B."/>
            <person name="Cannon C."/>
            <person name="Castanera R."/>
            <person name="Culley D."/>
            <person name="Daum C."/>
            <person name="Ezra D."/>
            <person name="Gonzalez J."/>
            <person name="Henrissat B."/>
            <person name="Kuo A."/>
            <person name="Liang C."/>
            <person name="Lipzen A."/>
            <person name="Lutzoni F."/>
            <person name="Magnuson J."/>
            <person name="Mondo S."/>
            <person name="Nolan M."/>
            <person name="Ohm R."/>
            <person name="Pangilinan J."/>
            <person name="Park H.-J."/>
            <person name="Ramirez L."/>
            <person name="Alfaro M."/>
            <person name="Sun H."/>
            <person name="Tritt A."/>
            <person name="Yoshinaga Y."/>
            <person name="Zwiers L.-H."/>
            <person name="Turgeon B."/>
            <person name="Goodwin S."/>
            <person name="Spatafora J."/>
            <person name="Crous P."/>
            <person name="Grigoriev I."/>
        </authorList>
    </citation>
    <scope>NUCLEOTIDE SEQUENCE</scope>
    <source>
        <strain evidence="8">CBS 675.92</strain>
    </source>
</reference>
<dbReference type="InterPro" id="IPR027417">
    <property type="entry name" value="P-loop_NTPase"/>
</dbReference>
<organism evidence="8 9">
    <name type="scientific">Byssothecium circinans</name>
    <dbReference type="NCBI Taxonomy" id="147558"/>
    <lineage>
        <taxon>Eukaryota</taxon>
        <taxon>Fungi</taxon>
        <taxon>Dikarya</taxon>
        <taxon>Ascomycota</taxon>
        <taxon>Pezizomycotina</taxon>
        <taxon>Dothideomycetes</taxon>
        <taxon>Pleosporomycetidae</taxon>
        <taxon>Pleosporales</taxon>
        <taxon>Massarineae</taxon>
        <taxon>Massarinaceae</taxon>
        <taxon>Byssothecium</taxon>
    </lineage>
</organism>
<dbReference type="InterPro" id="IPR001680">
    <property type="entry name" value="WD40_rpt"/>
</dbReference>
<dbReference type="PANTHER" id="PTHR22847:SF637">
    <property type="entry name" value="WD REPEAT DOMAIN 5B"/>
    <property type="match status" value="1"/>
</dbReference>
<comment type="function">
    <text evidence="5">Involved in mitochondrial fission. Acts as an adapter protein required to form mitochondrial fission complexes. Formation of these complexes is required to promote constriction and fission of the mitochondrial compartment at a late step in mitochondrial division.</text>
</comment>
<sequence length="1589" mass="177164">MASKLRPKVFRVTGLSTSDNLAEVETRLRQVILEKFTEDEKQHLQIDVQCVPACGDDGLSALAKFTGGTPAFLIKLESDPLDDLQFEMDDDDITFDLNFFGFTQLYQTAQDKPITVDIIAITGLGGNAYGSWTSRSNLPRMWLRDFLSRDMPQCRTMIYGYNSNLSSHGIDTVLDYGRELLEGIKNVRNTQSLRERPLIFVAHSFGGIILAHTLIRARQADDRDDPTLATLNKATYGLLFLGTPHKGLFIEDILSMIGGDNPRRDLVEELRKNSSSLQSQVADFRNLARDYKIVSFYETQQSRRLKWDEEKSGFRRTGEFITSVEPDSALLQLPDNMEVKVKVDADHSNIAKFKMKKGEPYTTALRYLKQFEFEAGKQVPQRFHQKITLVLPRAVDAEYNAYENQHDPMCHPETRRELLGKIAIWADNSEGGCIFWLNGKAGTGKSTISRTLAKTLYDKGKLGASFFFRREEGGRSNASRFFTTIAAQIVAAVPPLARHVQDAINADPTIPRRVMKEQFEKLILKPLTKIQRDPLEPLVVVIDALDECNSEDDVRVIIFLLSRAKSVTTVGLKFFVTSRPETIIHREFMKIPDAFNSEILDTVDEHIIEHDIAAFLKPELAEIRDDYNLYPIGGESLPVDWPSEPYLRSLIEMAVPLFIFAATACRFIKTGNLGDPEENLRSVLEHRTRGQESKLDEMYLFILKQLLNRLTIPHDQMMENCRVIIGSIVVLFDPLPTACLALLLRIPKRMIDNIVGQLPSVMNIPSDKTASVRPLHLSFRDFLLDAKKRHLNPFWVDEVQTHAKLASSCLELLLRSGHLKMDICGLETPGKPRAEVSDQKILECLPAEVQYACLYWVHHLKESESAVQDGDQAHCFLERHFLHWLEALSLIGRVSESIGLMDELERVVCSANGSEITRLIRDGKRFVLNCRPAIEVAPLQLYYSALIFSPQKSVIREKFEEQMDGWITKKPAVEPDWSTCLQTLADHQDEVNSVAFSHDSRFLASGSSDSTVKIWDATTWRLQQTLENPDRGSIISVAISHDLKLVASGSTKGICVWNVVTSSLEQTLEDCNGIINSVVFSHDSELIAAVVDRSEIRVWDTTNGSRKKIFDCKHSVNSVAISHDSKLLASGLAEGLLLLDVTTGSLRRTLDKKDYVPSVAFSHDSALIASGSTESTENRDRDMHVDYTGIIKVWDVATGTLLHKLRCHGTFLYGIAFSHDSKLIASGADTGHVEIWDTTTWTSVQSLRCSGLVNSVAFSHDSKLLASGSKNHAVKIWNVATIPEPKKNLDTHCNRVNAVTFSDDLKLVASASNDWTVKIWNTTTGSLQQTIWSGQMAHSVAFSRDSRLVVFGDWGNIQGCITVCDAETGNIRTCFGTYETNVVTFSHDSKYVVSGLYSLTTHDLETRAQKHMECGNHGAISCIAYSHDSRYIAAGWTDKTITIWSTETNSLEQTFKVGATPYNVSFDIAGSRILTELGSIKLGILMDPDHEGALSEAQPAAEAESGDRDTVLFCNGCGLSLDNSWITWNGDNALWLPPDYRPYCLDISSFASSSVAPSTATNIAIGCPSGRVFTIGFSESGPLTSAKPG</sequence>
<evidence type="ECO:0000256" key="5">
    <source>
        <dbReference type="ARBA" id="ARBA00043913"/>
    </source>
</evidence>
<keyword evidence="9" id="KW-1185">Reference proteome</keyword>
<dbReference type="Gene3D" id="3.40.50.1820">
    <property type="entry name" value="alpha/beta hydrolase"/>
    <property type="match status" value="1"/>
</dbReference>
<dbReference type="SUPFAM" id="SSF53474">
    <property type="entry name" value="alpha/beta-Hydrolases"/>
    <property type="match status" value="1"/>
</dbReference>
<dbReference type="EMBL" id="ML976989">
    <property type="protein sequence ID" value="KAF1957426.1"/>
    <property type="molecule type" value="Genomic_DNA"/>
</dbReference>
<dbReference type="InterPro" id="IPR029058">
    <property type="entry name" value="AB_hydrolase_fold"/>
</dbReference>
<evidence type="ECO:0000256" key="6">
    <source>
        <dbReference type="PROSITE-ProRule" id="PRU00221"/>
    </source>
</evidence>
<evidence type="ECO:0000259" key="7">
    <source>
        <dbReference type="PROSITE" id="PS50837"/>
    </source>
</evidence>
<dbReference type="SUPFAM" id="SSF52540">
    <property type="entry name" value="P-loop containing nucleoside triphosphate hydrolases"/>
    <property type="match status" value="1"/>
</dbReference>
<dbReference type="PROSITE" id="PS50082">
    <property type="entry name" value="WD_REPEATS_2"/>
    <property type="match status" value="6"/>
</dbReference>
<feature type="repeat" description="WD" evidence="6">
    <location>
        <begin position="1289"/>
        <end position="1330"/>
    </location>
</feature>
<feature type="repeat" description="WD" evidence="6">
    <location>
        <begin position="1413"/>
        <end position="1454"/>
    </location>
</feature>
<dbReference type="PANTHER" id="PTHR22847">
    <property type="entry name" value="WD40 REPEAT PROTEIN"/>
    <property type="match status" value="1"/>
</dbReference>
<evidence type="ECO:0000313" key="9">
    <source>
        <dbReference type="Proteomes" id="UP000800035"/>
    </source>
</evidence>
<dbReference type="PROSITE" id="PS50294">
    <property type="entry name" value="WD_REPEATS_REGION"/>
    <property type="match status" value="4"/>
</dbReference>
<dbReference type="Pfam" id="PF24883">
    <property type="entry name" value="NPHP3_N"/>
    <property type="match status" value="1"/>
</dbReference>
<dbReference type="InterPro" id="IPR020472">
    <property type="entry name" value="WD40_PAC1"/>
</dbReference>
<dbReference type="PROSITE" id="PS00678">
    <property type="entry name" value="WD_REPEATS_1"/>
    <property type="match status" value="3"/>
</dbReference>
<dbReference type="InterPro" id="IPR036322">
    <property type="entry name" value="WD40_repeat_dom_sf"/>
</dbReference>
<evidence type="ECO:0000256" key="3">
    <source>
        <dbReference type="ARBA" id="ARBA00038415"/>
    </source>
</evidence>
<evidence type="ECO:0000256" key="2">
    <source>
        <dbReference type="ARBA" id="ARBA00022737"/>
    </source>
</evidence>
<dbReference type="OrthoDB" id="674604at2759"/>
<evidence type="ECO:0000313" key="8">
    <source>
        <dbReference type="EMBL" id="KAF1957426.1"/>
    </source>
</evidence>
<feature type="repeat" description="WD" evidence="6">
    <location>
        <begin position="984"/>
        <end position="1025"/>
    </location>
</feature>
<dbReference type="PRINTS" id="PR00320">
    <property type="entry name" value="GPROTEINBRPT"/>
</dbReference>
<dbReference type="Gene3D" id="3.40.50.300">
    <property type="entry name" value="P-loop containing nucleotide triphosphate hydrolases"/>
    <property type="match status" value="1"/>
</dbReference>
<dbReference type="InterPro" id="IPR015943">
    <property type="entry name" value="WD40/YVTN_repeat-like_dom_sf"/>
</dbReference>
<dbReference type="InterPro" id="IPR056884">
    <property type="entry name" value="NPHP3-like_N"/>
</dbReference>
<dbReference type="PROSITE" id="PS50837">
    <property type="entry name" value="NACHT"/>
    <property type="match status" value="1"/>
</dbReference>
<comment type="similarity">
    <text evidence="3">Belongs to the WD repeat MDV1/CAF4 family.</text>
</comment>
<keyword evidence="1 6" id="KW-0853">WD repeat</keyword>
<evidence type="ECO:0000256" key="4">
    <source>
        <dbReference type="ARBA" id="ARBA00039789"/>
    </source>
</evidence>
<feature type="domain" description="NACHT" evidence="7">
    <location>
        <begin position="433"/>
        <end position="580"/>
    </location>
</feature>
<dbReference type="SUPFAM" id="SSF50978">
    <property type="entry name" value="WD40 repeat-like"/>
    <property type="match status" value="2"/>
</dbReference>
<dbReference type="InterPro" id="IPR019775">
    <property type="entry name" value="WD40_repeat_CS"/>
</dbReference>
<keyword evidence="2" id="KW-0677">Repeat</keyword>
<dbReference type="Proteomes" id="UP000800035">
    <property type="component" value="Unassembled WGS sequence"/>
</dbReference>
<name>A0A6A5U367_9PLEO</name>
<accession>A0A6A5U367</accession>
<feature type="repeat" description="WD" evidence="6">
    <location>
        <begin position="1253"/>
        <end position="1281"/>
    </location>
</feature>
<gene>
    <name evidence="8" type="ORF">CC80DRAFT_592694</name>
</gene>
<dbReference type="GO" id="GO:1990234">
    <property type="term" value="C:transferase complex"/>
    <property type="evidence" value="ECO:0007669"/>
    <property type="project" value="UniProtKB-ARBA"/>
</dbReference>
<proteinExistence type="inferred from homology"/>
<feature type="repeat" description="WD" evidence="6">
    <location>
        <begin position="1205"/>
        <end position="1246"/>
    </location>
</feature>
<dbReference type="GO" id="GO:0005634">
    <property type="term" value="C:nucleus"/>
    <property type="evidence" value="ECO:0007669"/>
    <property type="project" value="TreeGrafter"/>
</dbReference>
<dbReference type="InterPro" id="IPR007111">
    <property type="entry name" value="NACHT_NTPase"/>
</dbReference>
<evidence type="ECO:0000256" key="1">
    <source>
        <dbReference type="ARBA" id="ARBA00022574"/>
    </source>
</evidence>